<organism evidence="7 8">
    <name type="scientific">Nannocystis pusilla</name>
    <dbReference type="NCBI Taxonomy" id="889268"/>
    <lineage>
        <taxon>Bacteria</taxon>
        <taxon>Pseudomonadati</taxon>
        <taxon>Myxococcota</taxon>
        <taxon>Polyangia</taxon>
        <taxon>Nannocystales</taxon>
        <taxon>Nannocystaceae</taxon>
        <taxon>Nannocystis</taxon>
    </lineage>
</organism>
<keyword evidence="8" id="KW-1185">Reference proteome</keyword>
<dbReference type="SUPFAM" id="SSF88659">
    <property type="entry name" value="Sigma3 and sigma4 domains of RNA polymerase sigma factors"/>
    <property type="match status" value="1"/>
</dbReference>
<evidence type="ECO:0000313" key="7">
    <source>
        <dbReference type="EMBL" id="MCY1013490.1"/>
    </source>
</evidence>
<dbReference type="InterPro" id="IPR013324">
    <property type="entry name" value="RNA_pol_sigma_r3/r4-like"/>
</dbReference>
<dbReference type="InterPro" id="IPR013249">
    <property type="entry name" value="RNA_pol_sigma70_r4_t2"/>
</dbReference>
<name>A0A9X3F1D2_9BACT</name>
<keyword evidence="3" id="KW-0731">Sigma factor</keyword>
<dbReference type="EMBL" id="JAPNKE010000002">
    <property type="protein sequence ID" value="MCY1013490.1"/>
    <property type="molecule type" value="Genomic_DNA"/>
</dbReference>
<dbReference type="AlphaFoldDB" id="A0A9X3F1D2"/>
<evidence type="ECO:0000256" key="1">
    <source>
        <dbReference type="ARBA" id="ARBA00010641"/>
    </source>
</evidence>
<dbReference type="NCBIfam" id="TIGR02937">
    <property type="entry name" value="sigma70-ECF"/>
    <property type="match status" value="1"/>
</dbReference>
<keyword evidence="2" id="KW-0805">Transcription regulation</keyword>
<dbReference type="Pfam" id="PF04542">
    <property type="entry name" value="Sigma70_r2"/>
    <property type="match status" value="1"/>
</dbReference>
<dbReference type="GO" id="GO:0003677">
    <property type="term" value="F:DNA binding"/>
    <property type="evidence" value="ECO:0007669"/>
    <property type="project" value="InterPro"/>
</dbReference>
<comment type="similarity">
    <text evidence="1">Belongs to the sigma-70 factor family. ECF subfamily.</text>
</comment>
<dbReference type="Pfam" id="PF08281">
    <property type="entry name" value="Sigma70_r4_2"/>
    <property type="match status" value="1"/>
</dbReference>
<dbReference type="GO" id="GO:0016987">
    <property type="term" value="F:sigma factor activity"/>
    <property type="evidence" value="ECO:0007669"/>
    <property type="project" value="UniProtKB-KW"/>
</dbReference>
<dbReference type="Proteomes" id="UP001150924">
    <property type="component" value="Unassembled WGS sequence"/>
</dbReference>
<dbReference type="GO" id="GO:0006352">
    <property type="term" value="P:DNA-templated transcription initiation"/>
    <property type="evidence" value="ECO:0007669"/>
    <property type="project" value="InterPro"/>
</dbReference>
<evidence type="ECO:0000259" key="6">
    <source>
        <dbReference type="Pfam" id="PF08281"/>
    </source>
</evidence>
<dbReference type="PANTHER" id="PTHR43133">
    <property type="entry name" value="RNA POLYMERASE ECF-TYPE SIGMA FACTO"/>
    <property type="match status" value="1"/>
</dbReference>
<dbReference type="InterPro" id="IPR039425">
    <property type="entry name" value="RNA_pol_sigma-70-like"/>
</dbReference>
<evidence type="ECO:0000256" key="3">
    <source>
        <dbReference type="ARBA" id="ARBA00023082"/>
    </source>
</evidence>
<dbReference type="Gene3D" id="1.10.10.10">
    <property type="entry name" value="Winged helix-like DNA-binding domain superfamily/Winged helix DNA-binding domain"/>
    <property type="match status" value="1"/>
</dbReference>
<evidence type="ECO:0000313" key="8">
    <source>
        <dbReference type="Proteomes" id="UP001150924"/>
    </source>
</evidence>
<feature type="domain" description="RNA polymerase sigma factor 70 region 4 type 2" evidence="6">
    <location>
        <begin position="134"/>
        <end position="183"/>
    </location>
</feature>
<dbReference type="PANTHER" id="PTHR43133:SF51">
    <property type="entry name" value="RNA POLYMERASE SIGMA FACTOR"/>
    <property type="match status" value="1"/>
</dbReference>
<evidence type="ECO:0000259" key="5">
    <source>
        <dbReference type="Pfam" id="PF04542"/>
    </source>
</evidence>
<evidence type="ECO:0000256" key="4">
    <source>
        <dbReference type="ARBA" id="ARBA00023163"/>
    </source>
</evidence>
<comment type="caution">
    <text evidence="7">The sequence shown here is derived from an EMBL/GenBank/DDBJ whole genome shotgun (WGS) entry which is preliminary data.</text>
</comment>
<reference evidence="7" key="1">
    <citation type="submission" date="2022-11" db="EMBL/GenBank/DDBJ databases">
        <title>Minimal conservation of predation-associated metabolite biosynthetic gene clusters underscores biosynthetic potential of Myxococcota including descriptions for ten novel species: Archangium lansinium sp. nov., Myxococcus landrumus sp. nov., Nannocystis bai.</title>
        <authorList>
            <person name="Ahearne A."/>
            <person name="Stevens C."/>
            <person name="Phillips K."/>
        </authorList>
    </citation>
    <scope>NUCLEOTIDE SEQUENCE</scope>
    <source>
        <strain evidence="7">Na p29</strain>
    </source>
</reference>
<keyword evidence="4" id="KW-0804">Transcription</keyword>
<dbReference type="InterPro" id="IPR036388">
    <property type="entry name" value="WH-like_DNA-bd_sf"/>
</dbReference>
<gene>
    <name evidence="7" type="ORF">OV079_49780</name>
</gene>
<dbReference type="RefSeq" id="WP_267777485.1">
    <property type="nucleotide sequence ID" value="NZ_JAPNKE010000002.1"/>
</dbReference>
<protein>
    <submittedName>
        <fullName evidence="7">RNA polymerase sigma factor</fullName>
    </submittedName>
</protein>
<feature type="domain" description="RNA polymerase sigma-70 region 2" evidence="5">
    <location>
        <begin position="28"/>
        <end position="92"/>
    </location>
</feature>
<dbReference type="InterPro" id="IPR013325">
    <property type="entry name" value="RNA_pol_sigma_r2"/>
</dbReference>
<accession>A0A9X3F1D2</accession>
<dbReference type="Gene3D" id="1.10.1740.10">
    <property type="match status" value="1"/>
</dbReference>
<dbReference type="SUPFAM" id="SSF88946">
    <property type="entry name" value="Sigma2 domain of RNA polymerase sigma factors"/>
    <property type="match status" value="1"/>
</dbReference>
<dbReference type="InterPro" id="IPR007627">
    <property type="entry name" value="RNA_pol_sigma70_r2"/>
</dbReference>
<dbReference type="InterPro" id="IPR014284">
    <property type="entry name" value="RNA_pol_sigma-70_dom"/>
</dbReference>
<evidence type="ECO:0000256" key="2">
    <source>
        <dbReference type="ARBA" id="ARBA00023015"/>
    </source>
</evidence>
<proteinExistence type="inferred from homology"/>
<sequence length="278" mass="30968">MTRQPPDIDAETVALAAAGDAAAVEAIVRGLQGPIHAIARRMLLDRDDAEDATQESLVRIVTRLAQFRGESKFTTWAFRIAVRRILDFREQRAAAARYSFPAFAEHLADGRDDAAVERVQDGVLYQQIKLACSRAMLHCLDGEHRIAFVLGELLELSAAEAGEILDIEPATYRKRLSRARATLTEFLGRTCGVVDSRAPCACHRRLARATELGRVDPRVDHIDGDTLVQLRSHIASVSEARRVTAFYRREPEVHGRRDFVADLRRILGALHHPAPEHS</sequence>